<dbReference type="RefSeq" id="WP_074636863.1">
    <property type="nucleotide sequence ID" value="NZ_FNDO01000011.1"/>
</dbReference>
<dbReference type="Proteomes" id="UP000181870">
    <property type="component" value="Unassembled WGS sequence"/>
</dbReference>
<sequence length="204" mass="23773">MPNWCSTDYQIVGKRTEVQNLYNKFKKVIATDRSYEKDGTTFLPNSSWLGYVVKDILEIDPETEVIPCRGTIEWLQEELDIDEANDTASFQLMTETAWSDCRKLFFTLMEKYDVQIFFIAEELGCGIFQGNDGDGRYLTSRYIVDDFDEGMEYYSTFEEVAEILEKHTGKIVDDFKQAEKLIEDCELDEKIAIHEIEYVSLSDF</sequence>
<gene>
    <name evidence="1" type="ORF">SAMN05192582_101169</name>
</gene>
<proteinExistence type="predicted"/>
<evidence type="ECO:0000313" key="1">
    <source>
        <dbReference type="EMBL" id="SDH72802.1"/>
    </source>
</evidence>
<accession>A0A1G8ESB9</accession>
<dbReference type="AlphaFoldDB" id="A0A1G8ESB9"/>
<evidence type="ECO:0008006" key="3">
    <source>
        <dbReference type="Google" id="ProtNLM"/>
    </source>
</evidence>
<name>A0A1G8ESB9_BACOV</name>
<reference evidence="1 2" key="1">
    <citation type="submission" date="2016-10" db="EMBL/GenBank/DDBJ databases">
        <authorList>
            <person name="de Groot N.N."/>
        </authorList>
    </citation>
    <scope>NUCLEOTIDE SEQUENCE [LARGE SCALE GENOMIC DNA]</scope>
    <source>
        <strain evidence="1 2">NLAE-zl-C57</strain>
    </source>
</reference>
<evidence type="ECO:0000313" key="2">
    <source>
        <dbReference type="Proteomes" id="UP000181870"/>
    </source>
</evidence>
<protein>
    <recommendedName>
        <fullName evidence="3">YubB ferredoxin-like domain-containing protein</fullName>
    </recommendedName>
</protein>
<organism evidence="1 2">
    <name type="scientific">Bacteroides ovatus</name>
    <dbReference type="NCBI Taxonomy" id="28116"/>
    <lineage>
        <taxon>Bacteria</taxon>
        <taxon>Pseudomonadati</taxon>
        <taxon>Bacteroidota</taxon>
        <taxon>Bacteroidia</taxon>
        <taxon>Bacteroidales</taxon>
        <taxon>Bacteroidaceae</taxon>
        <taxon>Bacteroides</taxon>
    </lineage>
</organism>
<dbReference type="EMBL" id="FNDO01000011">
    <property type="protein sequence ID" value="SDH72802.1"/>
    <property type="molecule type" value="Genomic_DNA"/>
</dbReference>